<keyword evidence="18 37" id="KW-0418">Kinase</keyword>
<dbReference type="GO" id="GO:0005509">
    <property type="term" value="F:calcium ion binding"/>
    <property type="evidence" value="ECO:0007669"/>
    <property type="project" value="InterPro"/>
</dbReference>
<dbReference type="AlphaFoldDB" id="A0A1A7VS91"/>
<evidence type="ECO:0000256" key="22">
    <source>
        <dbReference type="ARBA" id="ARBA00022870"/>
    </source>
</evidence>
<dbReference type="SUPFAM" id="SSF56112">
    <property type="entry name" value="Protein kinase-like (PK-like)"/>
    <property type="match status" value="1"/>
</dbReference>
<evidence type="ECO:0000256" key="13">
    <source>
        <dbReference type="ARBA" id="ARBA00022679"/>
    </source>
</evidence>
<keyword evidence="12" id="KW-0597">Phosphoprotein</keyword>
<keyword evidence="14" id="KW-0519">Myristate</keyword>
<dbReference type="CDD" id="cd00051">
    <property type="entry name" value="EFh"/>
    <property type="match status" value="1"/>
</dbReference>
<feature type="binding site" evidence="33">
    <location>
        <position position="99"/>
    </location>
    <ligand>
        <name>ATP</name>
        <dbReference type="ChEBI" id="CHEBI:30616"/>
    </ligand>
</feature>
<dbReference type="GO" id="GO:0106310">
    <property type="term" value="F:protein serine kinase activity"/>
    <property type="evidence" value="ECO:0007669"/>
    <property type="project" value="RHEA"/>
</dbReference>
<evidence type="ECO:0000256" key="27">
    <source>
        <dbReference type="ARBA" id="ARBA00023288"/>
    </source>
</evidence>
<evidence type="ECO:0000256" key="21">
    <source>
        <dbReference type="ARBA" id="ARBA00022846"/>
    </source>
</evidence>
<comment type="similarity">
    <text evidence="6">Belongs to the centrin family.</text>
</comment>
<evidence type="ECO:0000256" key="7">
    <source>
        <dbReference type="ARBA" id="ARBA00012513"/>
    </source>
</evidence>
<dbReference type="InterPro" id="IPR050205">
    <property type="entry name" value="CDPK_Ser/Thr_kinases"/>
</dbReference>
<dbReference type="Pfam" id="PF13202">
    <property type="entry name" value="EF-hand_5"/>
    <property type="match status" value="2"/>
</dbReference>
<feature type="domain" description="EF-hand" evidence="36">
    <location>
        <begin position="384"/>
        <end position="419"/>
    </location>
</feature>
<dbReference type="PROSITE" id="PS00018">
    <property type="entry name" value="EF_HAND_1"/>
    <property type="match status" value="3"/>
</dbReference>
<feature type="region of interest" description="Disordered" evidence="34">
    <location>
        <begin position="1"/>
        <end position="26"/>
    </location>
</feature>
<evidence type="ECO:0000259" key="36">
    <source>
        <dbReference type="PROSITE" id="PS50222"/>
    </source>
</evidence>
<dbReference type="CDD" id="cd05117">
    <property type="entry name" value="STKc_CAMK"/>
    <property type="match status" value="1"/>
</dbReference>
<dbReference type="SMART" id="SM00220">
    <property type="entry name" value="S_TKc"/>
    <property type="match status" value="1"/>
</dbReference>
<dbReference type="InterPro" id="IPR017441">
    <property type="entry name" value="Protein_kinase_ATP_BS"/>
</dbReference>
<evidence type="ECO:0000256" key="32">
    <source>
        <dbReference type="ARBA" id="ARBA00068067"/>
    </source>
</evidence>
<dbReference type="GO" id="GO:0020002">
    <property type="term" value="C:host cell plasma membrane"/>
    <property type="evidence" value="ECO:0007669"/>
    <property type="project" value="UniProtKB-SubCell"/>
</dbReference>
<dbReference type="InterPro" id="IPR002048">
    <property type="entry name" value="EF_hand_dom"/>
</dbReference>
<dbReference type="GO" id="GO:0005886">
    <property type="term" value="C:plasma membrane"/>
    <property type="evidence" value="ECO:0007669"/>
    <property type="project" value="UniProtKB-SubCell"/>
</dbReference>
<feature type="domain" description="EF-hand" evidence="36">
    <location>
        <begin position="464"/>
        <end position="499"/>
    </location>
</feature>
<evidence type="ECO:0000256" key="25">
    <source>
        <dbReference type="ARBA" id="ARBA00023139"/>
    </source>
</evidence>
<keyword evidence="17 33" id="KW-0547">Nucleotide-binding</keyword>
<dbReference type="GO" id="GO:0005524">
    <property type="term" value="F:ATP binding"/>
    <property type="evidence" value="ECO:0007669"/>
    <property type="project" value="UniProtKB-UniRule"/>
</dbReference>
<dbReference type="PROSITE" id="PS00107">
    <property type="entry name" value="PROTEIN_KINASE_ATP"/>
    <property type="match status" value="1"/>
</dbReference>
<dbReference type="InterPro" id="IPR018247">
    <property type="entry name" value="EF_Hand_1_Ca_BS"/>
</dbReference>
<dbReference type="Gene3D" id="1.10.510.10">
    <property type="entry name" value="Transferase(Phosphotransferase) domain 1"/>
    <property type="match status" value="1"/>
</dbReference>
<keyword evidence="25" id="KW-0564">Palmitate</keyword>
<dbReference type="FunFam" id="3.30.200.20:FF:000315">
    <property type="entry name" value="Calcium-dependent protein kinase 3"/>
    <property type="match status" value="1"/>
</dbReference>
<evidence type="ECO:0000313" key="38">
    <source>
        <dbReference type="Proteomes" id="UP000182142"/>
    </source>
</evidence>
<evidence type="ECO:0000256" key="17">
    <source>
        <dbReference type="ARBA" id="ARBA00022741"/>
    </source>
</evidence>
<evidence type="ECO:0000313" key="37">
    <source>
        <dbReference type="EMBL" id="SBO24950.1"/>
    </source>
</evidence>
<dbReference type="GO" id="GO:0005737">
    <property type="term" value="C:cytoplasm"/>
    <property type="evidence" value="ECO:0007669"/>
    <property type="project" value="UniProtKB-SubCell"/>
</dbReference>
<evidence type="ECO:0000256" key="14">
    <source>
        <dbReference type="ARBA" id="ARBA00022707"/>
    </source>
</evidence>
<evidence type="ECO:0000256" key="1">
    <source>
        <dbReference type="ARBA" id="ARBA00001946"/>
    </source>
</evidence>
<comment type="similarity">
    <text evidence="28">Belongs to the protein kinase superfamily. Ser/Thr protein kinase family. CDPK subfamily.</text>
</comment>
<dbReference type="PANTHER" id="PTHR24349">
    <property type="entry name" value="SERINE/THREONINE-PROTEIN KINASE"/>
    <property type="match status" value="1"/>
</dbReference>
<keyword evidence="19" id="KW-0106">Calcium</keyword>
<dbReference type="SMART" id="SM00054">
    <property type="entry name" value="EFh"/>
    <property type="match status" value="4"/>
</dbReference>
<dbReference type="EMBL" id="CWHR02000007">
    <property type="protein sequence ID" value="SBO24950.1"/>
    <property type="molecule type" value="Genomic_DNA"/>
</dbReference>
<evidence type="ECO:0000256" key="28">
    <source>
        <dbReference type="ARBA" id="ARBA00024334"/>
    </source>
</evidence>
<dbReference type="GO" id="GO:0031514">
    <property type="term" value="C:motile cilium"/>
    <property type="evidence" value="ECO:0007669"/>
    <property type="project" value="UniProtKB-SubCell"/>
</dbReference>
<evidence type="ECO:0000256" key="31">
    <source>
        <dbReference type="ARBA" id="ARBA00060437"/>
    </source>
</evidence>
<dbReference type="FunFam" id="1.10.510.10:FF:000398">
    <property type="entry name" value="Calcium-dependent protein kinase 1"/>
    <property type="match status" value="1"/>
</dbReference>
<dbReference type="EC" id="2.7.11.1" evidence="7"/>
<accession>A0A1A7VS91</accession>
<dbReference type="Pfam" id="PF13499">
    <property type="entry name" value="EF-hand_7"/>
    <property type="match status" value="1"/>
</dbReference>
<evidence type="ECO:0000256" key="24">
    <source>
        <dbReference type="ARBA" id="ARBA00023136"/>
    </source>
</evidence>
<feature type="domain" description="EF-hand" evidence="36">
    <location>
        <begin position="428"/>
        <end position="463"/>
    </location>
</feature>
<comment type="catalytic activity">
    <reaction evidence="30">
        <text>L-seryl-[protein] + ATP = O-phospho-L-seryl-[protein] + ADP + H(+)</text>
        <dbReference type="Rhea" id="RHEA:17989"/>
        <dbReference type="Rhea" id="RHEA-COMP:9863"/>
        <dbReference type="Rhea" id="RHEA-COMP:11604"/>
        <dbReference type="ChEBI" id="CHEBI:15378"/>
        <dbReference type="ChEBI" id="CHEBI:29999"/>
        <dbReference type="ChEBI" id="CHEBI:30616"/>
        <dbReference type="ChEBI" id="CHEBI:83421"/>
        <dbReference type="ChEBI" id="CHEBI:456216"/>
        <dbReference type="EC" id="2.7.11.1"/>
    </reaction>
</comment>
<evidence type="ECO:0000256" key="12">
    <source>
        <dbReference type="ARBA" id="ARBA00022553"/>
    </source>
</evidence>
<evidence type="ECO:0000256" key="8">
    <source>
        <dbReference type="ARBA" id="ARBA00022475"/>
    </source>
</evidence>
<dbReference type="GO" id="GO:0004674">
    <property type="term" value="F:protein serine/threonine kinase activity"/>
    <property type="evidence" value="ECO:0007669"/>
    <property type="project" value="UniProtKB-KW"/>
</dbReference>
<evidence type="ECO:0000256" key="15">
    <source>
        <dbReference type="ARBA" id="ARBA00022723"/>
    </source>
</evidence>
<evidence type="ECO:0000256" key="10">
    <source>
        <dbReference type="ARBA" id="ARBA00022511"/>
    </source>
</evidence>
<comment type="catalytic activity">
    <reaction evidence="29">
        <text>L-threonyl-[protein] + ATP = O-phospho-L-threonyl-[protein] + ADP + H(+)</text>
        <dbReference type="Rhea" id="RHEA:46608"/>
        <dbReference type="Rhea" id="RHEA-COMP:11060"/>
        <dbReference type="Rhea" id="RHEA-COMP:11605"/>
        <dbReference type="ChEBI" id="CHEBI:15378"/>
        <dbReference type="ChEBI" id="CHEBI:30013"/>
        <dbReference type="ChEBI" id="CHEBI:30616"/>
        <dbReference type="ChEBI" id="CHEBI:61977"/>
        <dbReference type="ChEBI" id="CHEBI:456216"/>
        <dbReference type="EC" id="2.7.11.1"/>
    </reaction>
</comment>
<keyword evidence="21" id="KW-0282">Flagellum</keyword>
<gene>
    <name evidence="37" type="ORF">PKNA1_H1_0403400</name>
</gene>
<keyword evidence="20 33" id="KW-0067">ATP-binding</keyword>
<dbReference type="FunFam" id="1.10.238.10:FF:000178">
    <property type="entry name" value="Calmodulin-2 A"/>
    <property type="match status" value="1"/>
</dbReference>
<dbReference type="InterPro" id="IPR000719">
    <property type="entry name" value="Prot_kinase_dom"/>
</dbReference>
<dbReference type="SUPFAM" id="SSF47473">
    <property type="entry name" value="EF-hand"/>
    <property type="match status" value="1"/>
</dbReference>
<keyword evidence="24" id="KW-0472">Membrane</keyword>
<feature type="domain" description="EF-hand" evidence="36">
    <location>
        <begin position="560"/>
        <end position="595"/>
    </location>
</feature>
<dbReference type="Gene3D" id="1.10.238.10">
    <property type="entry name" value="EF-hand"/>
    <property type="match status" value="3"/>
</dbReference>
<evidence type="ECO:0000256" key="2">
    <source>
        <dbReference type="ARBA" id="ARBA00004230"/>
    </source>
</evidence>
<dbReference type="PROSITE" id="PS50011">
    <property type="entry name" value="PROTEIN_KINASE_DOM"/>
    <property type="match status" value="1"/>
</dbReference>
<keyword evidence="27" id="KW-0449">Lipoprotein</keyword>
<keyword evidence="26" id="KW-0966">Cell projection</keyword>
<evidence type="ECO:0000256" key="16">
    <source>
        <dbReference type="ARBA" id="ARBA00022737"/>
    </source>
</evidence>
<dbReference type="InterPro" id="IPR011992">
    <property type="entry name" value="EF-hand-dom_pair"/>
</dbReference>
<keyword evidence="13 37" id="KW-0808">Transferase</keyword>
<evidence type="ECO:0000256" key="11">
    <source>
        <dbReference type="ARBA" id="ARBA00022527"/>
    </source>
</evidence>
<evidence type="ECO:0000256" key="29">
    <source>
        <dbReference type="ARBA" id="ARBA00047899"/>
    </source>
</evidence>
<dbReference type="Pfam" id="PF00069">
    <property type="entry name" value="Pkinase"/>
    <property type="match status" value="1"/>
</dbReference>
<evidence type="ECO:0000256" key="6">
    <source>
        <dbReference type="ARBA" id="ARBA00005253"/>
    </source>
</evidence>
<keyword evidence="11" id="KW-0723">Serine/threonine-protein kinase</keyword>
<evidence type="ECO:0000256" key="26">
    <source>
        <dbReference type="ARBA" id="ARBA00023273"/>
    </source>
</evidence>
<keyword evidence="16" id="KW-0677">Repeat</keyword>
<keyword evidence="15" id="KW-0479">Metal-binding</keyword>
<evidence type="ECO:0000259" key="35">
    <source>
        <dbReference type="PROSITE" id="PS50011"/>
    </source>
</evidence>
<keyword evidence="9" id="KW-0963">Cytoplasm</keyword>
<name>A0A1A7VS91_PLAKH</name>
<evidence type="ECO:0000256" key="23">
    <source>
        <dbReference type="ARBA" id="ARBA00023069"/>
    </source>
</evidence>
<organism evidence="37 38">
    <name type="scientific">Plasmodium knowlesi (strain H)</name>
    <dbReference type="NCBI Taxonomy" id="5851"/>
    <lineage>
        <taxon>Eukaryota</taxon>
        <taxon>Sar</taxon>
        <taxon>Alveolata</taxon>
        <taxon>Apicomplexa</taxon>
        <taxon>Aconoidasida</taxon>
        <taxon>Haemosporida</taxon>
        <taxon>Plasmodiidae</taxon>
        <taxon>Plasmodium</taxon>
        <taxon>Plasmodium (Plasmodium)</taxon>
    </lineage>
</organism>
<dbReference type="GO" id="GO:0020005">
    <property type="term" value="C:symbiont-containing vacuole membrane"/>
    <property type="evidence" value="ECO:0007669"/>
    <property type="project" value="UniProtKB-SubCell"/>
</dbReference>
<dbReference type="InterPro" id="IPR011009">
    <property type="entry name" value="Kinase-like_dom_sf"/>
</dbReference>
<dbReference type="InterPro" id="IPR008271">
    <property type="entry name" value="Ser/Thr_kinase_AS"/>
</dbReference>
<keyword evidence="22" id="KW-1043">Host membrane</keyword>
<reference evidence="38" key="1">
    <citation type="submission" date="2016-05" db="EMBL/GenBank/DDBJ databases">
        <authorList>
            <person name="Sharaf H."/>
        </authorList>
    </citation>
    <scope>NUCLEOTIDE SEQUENCE [LARGE SCALE GENOMIC DNA]</scope>
    <source>
        <strain evidence="38">H</strain>
    </source>
</reference>
<evidence type="ECO:0000256" key="30">
    <source>
        <dbReference type="ARBA" id="ARBA00048679"/>
    </source>
</evidence>
<evidence type="ECO:0000256" key="18">
    <source>
        <dbReference type="ARBA" id="ARBA00022777"/>
    </source>
</evidence>
<sequence length="598" mass="68896">MGCNQSKGVHEFRGKSKGCVSGQGEGQGHLQGQLNLREGNADTSDELAINPGMYVRKKEGKIGESYFKIRKLGSGAYGEVLLCREKNGHTEKAIKVIKKSQFDKTRYSECRNKSCENEQSLNEDIYNEISLLKSLDHPNIIKLFDVFEDKKYFYLVTEFYEGGELFEQIINRHKFDECDAANIMKQILSGICYLHKHNIVHRDIKPENILLENKNSLLNIKIVDFGLSSFFSKDYKLRDRLGTAYYIAPEVLKKKYNEKCDVWSCGVIMYILLCGYPPFGGQNDQDIIKKVEKGKYYFDFNDWKNISDEAKDLIKLMLTYDFNKRITAKEALNSKWILKYADNINKNDQKTLYGALSNMRKFEGSQKLAQAAILFIGSKLTTLEERKELTDIFKKLDKNGDGQLDKRELIEGYNILRSFKNELGELKNVEEEVDNILKEVDFDKNGYIEYSEFISVCMDKQILFSEERLRDAFNLFDTDKSGKITKEELANVGWKKKKKKKQNRTEHDGVMAPCCARQPIDNPTVCANVTANVCVPFYAFPPHLICSITHPPQLFGLTSISEKMWNDVLDEADKNKDSMIDFEEFVSMMHKICDHKTP</sequence>
<evidence type="ECO:0000256" key="20">
    <source>
        <dbReference type="ARBA" id="ARBA00022840"/>
    </source>
</evidence>
<dbReference type="Gene3D" id="3.30.200.20">
    <property type="entry name" value="Phosphorylase Kinase, domain 1"/>
    <property type="match status" value="1"/>
</dbReference>
<dbReference type="Proteomes" id="UP000182142">
    <property type="component" value="Unassembled WGS sequence"/>
</dbReference>
<evidence type="ECO:0000256" key="34">
    <source>
        <dbReference type="SAM" id="MobiDB-lite"/>
    </source>
</evidence>
<comment type="cofactor">
    <cofactor evidence="1">
        <name>Mg(2+)</name>
        <dbReference type="ChEBI" id="CHEBI:18420"/>
    </cofactor>
</comment>
<keyword evidence="8" id="KW-1003">Cell membrane</keyword>
<feature type="domain" description="Protein kinase" evidence="35">
    <location>
        <begin position="66"/>
        <end position="337"/>
    </location>
</feature>
<comment type="subcellular location">
    <subcellularLocation>
        <location evidence="3">Cell membrane</location>
        <topology evidence="3">Lipid-anchor</topology>
        <orientation evidence="3">Cytoplasmic side</orientation>
    </subcellularLocation>
    <subcellularLocation>
        <location evidence="2">Cell projection</location>
        <location evidence="2">Cilium</location>
        <location evidence="2">Flagellum</location>
    </subcellularLocation>
    <subcellularLocation>
        <location evidence="5">Cytoplasm</location>
    </subcellularLocation>
    <subcellularLocation>
        <location evidence="4">Host cell membrane</location>
        <topology evidence="4">Lipid-anchor</topology>
    </subcellularLocation>
    <subcellularLocation>
        <location evidence="31">Parasitophorous vacuole membrane</location>
        <topology evidence="31">Lipid-anchor</topology>
    </subcellularLocation>
</comment>
<dbReference type="PROSITE" id="PS50222">
    <property type="entry name" value="EF_HAND_2"/>
    <property type="match status" value="4"/>
</dbReference>
<dbReference type="PROSITE" id="PS00108">
    <property type="entry name" value="PROTEIN_KINASE_ST"/>
    <property type="match status" value="1"/>
</dbReference>
<evidence type="ECO:0000256" key="5">
    <source>
        <dbReference type="ARBA" id="ARBA00004496"/>
    </source>
</evidence>
<proteinExistence type="inferred from homology"/>
<keyword evidence="10" id="KW-1032">Host cell membrane</keyword>
<evidence type="ECO:0000256" key="33">
    <source>
        <dbReference type="PROSITE-ProRule" id="PRU10141"/>
    </source>
</evidence>
<evidence type="ECO:0000256" key="19">
    <source>
        <dbReference type="ARBA" id="ARBA00022837"/>
    </source>
</evidence>
<evidence type="ECO:0000256" key="4">
    <source>
        <dbReference type="ARBA" id="ARBA00004425"/>
    </source>
</evidence>
<protein>
    <recommendedName>
        <fullName evidence="32">Calcium-dependent protein kinase 1</fullName>
        <ecNumber evidence="7">2.7.11.1</ecNumber>
    </recommendedName>
</protein>
<evidence type="ECO:0000256" key="9">
    <source>
        <dbReference type="ARBA" id="ARBA00022490"/>
    </source>
</evidence>
<evidence type="ECO:0000256" key="3">
    <source>
        <dbReference type="ARBA" id="ARBA00004342"/>
    </source>
</evidence>
<keyword evidence="23" id="KW-0969">Cilium</keyword>